<protein>
    <recommendedName>
        <fullName evidence="1">Cyclic nucleotide-binding domain-containing protein</fullName>
    </recommendedName>
</protein>
<evidence type="ECO:0000313" key="3">
    <source>
        <dbReference type="Proteomes" id="UP000187209"/>
    </source>
</evidence>
<dbReference type="PANTHER" id="PTHR11635">
    <property type="entry name" value="CAMP-DEPENDENT PROTEIN KINASE REGULATORY CHAIN"/>
    <property type="match status" value="1"/>
</dbReference>
<dbReference type="Proteomes" id="UP000187209">
    <property type="component" value="Unassembled WGS sequence"/>
</dbReference>
<evidence type="ECO:0000313" key="2">
    <source>
        <dbReference type="EMBL" id="OMJ95822.1"/>
    </source>
</evidence>
<dbReference type="GO" id="GO:0034236">
    <property type="term" value="F:protein kinase A catalytic subunit binding"/>
    <property type="evidence" value="ECO:0007669"/>
    <property type="project" value="TreeGrafter"/>
</dbReference>
<gene>
    <name evidence="2" type="ORF">SteCoe_719</name>
</gene>
<dbReference type="InterPro" id="IPR018490">
    <property type="entry name" value="cNMP-bd_dom_sf"/>
</dbReference>
<dbReference type="OrthoDB" id="287606at2759"/>
<name>A0A1R2D3J6_9CILI</name>
<dbReference type="CDD" id="cd00038">
    <property type="entry name" value="CAP_ED"/>
    <property type="match status" value="2"/>
</dbReference>
<dbReference type="SUPFAM" id="SSF51206">
    <property type="entry name" value="cAMP-binding domain-like"/>
    <property type="match status" value="2"/>
</dbReference>
<dbReference type="EMBL" id="MPUH01000007">
    <property type="protein sequence ID" value="OMJ95822.1"/>
    <property type="molecule type" value="Genomic_DNA"/>
</dbReference>
<dbReference type="PROSITE" id="PS00888">
    <property type="entry name" value="CNMP_BINDING_1"/>
    <property type="match status" value="1"/>
</dbReference>
<dbReference type="InterPro" id="IPR018488">
    <property type="entry name" value="cNMP-bd_CS"/>
</dbReference>
<dbReference type="GO" id="GO:0005952">
    <property type="term" value="C:cAMP-dependent protein kinase complex"/>
    <property type="evidence" value="ECO:0007669"/>
    <property type="project" value="InterPro"/>
</dbReference>
<dbReference type="GO" id="GO:0030552">
    <property type="term" value="F:cAMP binding"/>
    <property type="evidence" value="ECO:0007669"/>
    <property type="project" value="TreeGrafter"/>
</dbReference>
<dbReference type="PROSITE" id="PS50042">
    <property type="entry name" value="CNMP_BINDING_3"/>
    <property type="match status" value="1"/>
</dbReference>
<organism evidence="2 3">
    <name type="scientific">Stentor coeruleus</name>
    <dbReference type="NCBI Taxonomy" id="5963"/>
    <lineage>
        <taxon>Eukaryota</taxon>
        <taxon>Sar</taxon>
        <taxon>Alveolata</taxon>
        <taxon>Ciliophora</taxon>
        <taxon>Postciliodesmatophora</taxon>
        <taxon>Heterotrichea</taxon>
        <taxon>Heterotrichida</taxon>
        <taxon>Stentoridae</taxon>
        <taxon>Stentor</taxon>
    </lineage>
</organism>
<dbReference type="InterPro" id="IPR000595">
    <property type="entry name" value="cNMP-bd_dom"/>
</dbReference>
<dbReference type="InterPro" id="IPR014710">
    <property type="entry name" value="RmlC-like_jellyroll"/>
</dbReference>
<reference evidence="2 3" key="1">
    <citation type="submission" date="2016-11" db="EMBL/GenBank/DDBJ databases">
        <title>The macronuclear genome of Stentor coeruleus: a giant cell with tiny introns.</title>
        <authorList>
            <person name="Slabodnick M."/>
            <person name="Ruby J.G."/>
            <person name="Reiff S.B."/>
            <person name="Swart E.C."/>
            <person name="Gosai S."/>
            <person name="Prabakaran S."/>
            <person name="Witkowska E."/>
            <person name="Larue G.E."/>
            <person name="Fisher S."/>
            <person name="Freeman R.M."/>
            <person name="Gunawardena J."/>
            <person name="Chu W."/>
            <person name="Stover N.A."/>
            <person name="Gregory B.D."/>
            <person name="Nowacki M."/>
            <person name="Derisi J."/>
            <person name="Roy S.W."/>
            <person name="Marshall W.F."/>
            <person name="Sood P."/>
        </authorList>
    </citation>
    <scope>NUCLEOTIDE SEQUENCE [LARGE SCALE GENOMIC DNA]</scope>
    <source>
        <strain evidence="2">WM001</strain>
    </source>
</reference>
<feature type="domain" description="Cyclic nucleotide-binding" evidence="1">
    <location>
        <begin position="1"/>
        <end position="112"/>
    </location>
</feature>
<comment type="caution">
    <text evidence="2">The sequence shown here is derived from an EMBL/GenBank/DDBJ whole genome shotgun (WGS) entry which is preliminary data.</text>
</comment>
<sequence length="331" mass="37840">MPRMALSETCDRFFTIKIHEKAKVISKGEEGDCMFLIYQGEVGIYVNGAKIGIRCEGDVIGEAAMDTDKPRNADAIAETSLVLLKLKKIDYQSIVMNFKKAEKFENSKFLMNLEIFSSWPLPKIQKLSDLLIVSRFKPGQIIYKTDSESLCIYFLLSGSVVLKKCIEITKSNKWPTGLKKWEVQKVTQKFMYPLGQIIPGGIFGIEALSGVLYTSQAICETETTLLVLNKSECAEVFSQSDIRKIKKYTMAIPETRELKESLIKHMISKTEKANLIQDALQVNYKNWGGRETEIEKRLRRTNRCVSSLKLNLEKSYKYTSFYQEKVRESIN</sequence>
<dbReference type="PRINTS" id="PR00103">
    <property type="entry name" value="CAMPKINASE"/>
</dbReference>
<keyword evidence="3" id="KW-1185">Reference proteome</keyword>
<dbReference type="GO" id="GO:0004862">
    <property type="term" value="F:cAMP-dependent protein kinase inhibitor activity"/>
    <property type="evidence" value="ECO:0007669"/>
    <property type="project" value="TreeGrafter"/>
</dbReference>
<dbReference type="Pfam" id="PF00027">
    <property type="entry name" value="cNMP_binding"/>
    <property type="match status" value="1"/>
</dbReference>
<evidence type="ECO:0000259" key="1">
    <source>
        <dbReference type="PROSITE" id="PS50042"/>
    </source>
</evidence>
<dbReference type="GO" id="GO:0005829">
    <property type="term" value="C:cytosol"/>
    <property type="evidence" value="ECO:0007669"/>
    <property type="project" value="TreeGrafter"/>
</dbReference>
<accession>A0A1R2D3J6</accession>
<dbReference type="AlphaFoldDB" id="A0A1R2D3J6"/>
<dbReference type="PANTHER" id="PTHR11635:SF152">
    <property type="entry name" value="CAMP-DEPENDENT PROTEIN KINASE TYPE I REGULATORY SUBUNIT-RELATED"/>
    <property type="match status" value="1"/>
</dbReference>
<dbReference type="InterPro" id="IPR050503">
    <property type="entry name" value="cAMP-dep_PK_reg_su-like"/>
</dbReference>
<dbReference type="Gene3D" id="2.60.120.10">
    <property type="entry name" value="Jelly Rolls"/>
    <property type="match status" value="2"/>
</dbReference>
<proteinExistence type="predicted"/>